<reference evidence="2" key="1">
    <citation type="submission" date="2023-07" db="EMBL/GenBank/DDBJ databases">
        <title>FDA dAtabase for Regulatory Grade micrObial Sequences (FDA-ARGOS): Supporting development and validation of Infectious Disease Dx tests.</title>
        <authorList>
            <person name="Sproer C."/>
            <person name="Gronow S."/>
            <person name="Severitt S."/>
            <person name="Schroder I."/>
            <person name="Tallon L."/>
            <person name="Sadzewicz L."/>
            <person name="Zhao X."/>
            <person name="Boylan J."/>
            <person name="Ott S."/>
            <person name="Bowen H."/>
            <person name="Vavikolanu K."/>
            <person name="Hazen T."/>
            <person name="Aluvathingal J."/>
            <person name="Nadendla S."/>
            <person name="Lowell S."/>
            <person name="Myers T."/>
            <person name="Yan Y."/>
        </authorList>
    </citation>
    <scope>NUCLEOTIDE SEQUENCE [LARGE SCALE GENOMIC DNA]</scope>
    <source>
        <strain evidence="2">FDAARGOS_1538</strain>
    </source>
</reference>
<name>A0ABS7YW42_9FIRM</name>
<dbReference type="EMBL" id="JAIWIY010000001">
    <property type="protein sequence ID" value="MCA2095957.1"/>
    <property type="molecule type" value="Genomic_DNA"/>
</dbReference>
<gene>
    <name evidence="1" type="ORF">LDJ82_03410</name>
</gene>
<evidence type="ECO:0000313" key="1">
    <source>
        <dbReference type="EMBL" id="MCA2095957.1"/>
    </source>
</evidence>
<protein>
    <recommendedName>
        <fullName evidence="3">Response regulator</fullName>
    </recommendedName>
</protein>
<keyword evidence="2" id="KW-1185">Reference proteome</keyword>
<proteinExistence type="predicted"/>
<comment type="caution">
    <text evidence="1">The sequence shown here is derived from an EMBL/GenBank/DDBJ whole genome shotgun (WGS) entry which is preliminary data.</text>
</comment>
<organism evidence="1 2">
    <name type="scientific">Anaerococcus degeneri</name>
    <dbReference type="NCBI Taxonomy" id="361500"/>
    <lineage>
        <taxon>Bacteria</taxon>
        <taxon>Bacillati</taxon>
        <taxon>Bacillota</taxon>
        <taxon>Tissierellia</taxon>
        <taxon>Tissierellales</taxon>
        <taxon>Peptoniphilaceae</taxon>
        <taxon>Anaerococcus</taxon>
    </lineage>
</organism>
<sequence length="198" mass="23633">MQLITMLYVDDKIDLFVSKYLKGYSNDKARYEYLELKFESNYSYENLLNSEEIQKSDILFLDSMLFENGTVLDNKISGEELGLIIKKIFPFKEIIVITQYQEKMEYSTLKKYNSSTYHCDPNLFFNENWDRVIEKATENIILNRNILKNISSKKYVEKFLFEKMENSINGVLDYDNLTKVDIDNLINAFEEMRKLYEQ</sequence>
<evidence type="ECO:0000313" key="2">
    <source>
        <dbReference type="Proteomes" id="UP001198374"/>
    </source>
</evidence>
<accession>A0ABS7YW42</accession>
<dbReference type="RefSeq" id="WP_209773216.1">
    <property type="nucleotide sequence ID" value="NZ_JAGGLO010000004.1"/>
</dbReference>
<dbReference type="Proteomes" id="UP001198374">
    <property type="component" value="Unassembled WGS sequence"/>
</dbReference>
<evidence type="ECO:0008006" key="3">
    <source>
        <dbReference type="Google" id="ProtNLM"/>
    </source>
</evidence>